<dbReference type="RefSeq" id="WP_011067861.1">
    <property type="nucleotide sequence ID" value="NC_004193.1"/>
</dbReference>
<reference evidence="2 3" key="1">
    <citation type="journal article" date="2001" name="FEMS Microbiol. Lett.">
        <title>Oceanobacillus iheyensis gen. nov., sp. nov., a deep-sea extremely halotolerant and alkaliphilic species isolated from a depth of 1050 m on the Iheya Ridge.</title>
        <authorList>
            <person name="Lu J."/>
            <person name="Nogi Y."/>
            <person name="Takami H."/>
        </authorList>
    </citation>
    <scope>NUCLEOTIDE SEQUENCE [LARGE SCALE GENOMIC DNA]</scope>
    <source>
        <strain evidence="3">DSM 14371 / CIP 107618 / JCM 11309 / KCTC 3954 / HTE831</strain>
    </source>
</reference>
<name>Q8EKW9_OCEIH</name>
<keyword evidence="1" id="KW-1133">Transmembrane helix</keyword>
<feature type="transmembrane region" description="Helical" evidence="1">
    <location>
        <begin position="274"/>
        <end position="297"/>
    </location>
</feature>
<dbReference type="eggNOG" id="COG4241">
    <property type="taxonomic scope" value="Bacteria"/>
</dbReference>
<evidence type="ECO:0000313" key="2">
    <source>
        <dbReference type="EMBL" id="BAC15419.1"/>
    </source>
</evidence>
<sequence length="310" mass="34950">MNQSKQIKDGALMLFIFTIILASFLFLPIIAIFVLPIPFVLFTRKYGMKSGFVMLAIALLISLLIMTIIAIPLVVMMGLGGIMIGSAMYKGVTPYDTLARGIFGFIMGILFTFGFTQVFLDVNLVNQFQTVVEDSVETSTAFIEEMGLAEQSEQILEVAETQIQMMTELLPSFLVAAAAILALVVQWLSYKIINRTDKQKLRFPPIRDIRFPSSIIWIYFLAFIVSLFNQEPGTTLYVGLQNLFFIVGMLLAIQGVSFIFYYAHAKKMSKAIPVIIVILTLVFPQFLLYFIRILGIIDVGFNLRDRLEKK</sequence>
<keyword evidence="3" id="KW-1185">Reference proteome</keyword>
<dbReference type="HOGENOM" id="CLU_068641_3_0_9"/>
<dbReference type="PANTHER" id="PTHR41324">
    <property type="entry name" value="MEMBRANE PROTEIN-RELATED"/>
    <property type="match status" value="1"/>
</dbReference>
<reference evidence="2 3" key="2">
    <citation type="journal article" date="2002" name="Nucleic Acids Res.">
        <title>Genome sequence of Oceanobacillus iheyensis isolated from the Iheya Ridge and its unexpected adaptive capabilities to extreme environments.</title>
        <authorList>
            <person name="Takami H."/>
            <person name="Takaki Y."/>
            <person name="Uchiyama I."/>
        </authorList>
    </citation>
    <scope>NUCLEOTIDE SEQUENCE [LARGE SCALE GENOMIC DNA]</scope>
    <source>
        <strain evidence="3">DSM 14371 / CIP 107618 / JCM 11309 / KCTC 3954 / HTE831</strain>
    </source>
</reference>
<dbReference type="PhylomeDB" id="Q8EKW9"/>
<keyword evidence="1" id="KW-0812">Transmembrane</keyword>
<feature type="transmembrane region" description="Helical" evidence="1">
    <location>
        <begin position="169"/>
        <end position="188"/>
    </location>
</feature>
<protein>
    <submittedName>
        <fullName evidence="2">Hypothetical conserved protein</fullName>
    </submittedName>
</protein>
<gene>
    <name evidence="2" type="ordered locus">OB3463</name>
</gene>
<keyword evidence="1" id="KW-0472">Membrane</keyword>
<evidence type="ECO:0000313" key="3">
    <source>
        <dbReference type="Proteomes" id="UP000000822"/>
    </source>
</evidence>
<feature type="transmembrane region" description="Helical" evidence="1">
    <location>
        <begin position="12"/>
        <end position="40"/>
    </location>
</feature>
<dbReference type="KEGG" id="oih:OB3463"/>
<dbReference type="InterPro" id="IPR018710">
    <property type="entry name" value="DUF2232"/>
</dbReference>
<feature type="transmembrane region" description="Helical" evidence="1">
    <location>
        <begin position="52"/>
        <end position="85"/>
    </location>
</feature>
<dbReference type="STRING" id="221109.gene:10735715"/>
<feature type="transmembrane region" description="Helical" evidence="1">
    <location>
        <begin position="209"/>
        <end position="228"/>
    </location>
</feature>
<evidence type="ECO:0000256" key="1">
    <source>
        <dbReference type="SAM" id="Phobius"/>
    </source>
</evidence>
<dbReference type="PANTHER" id="PTHR41324:SF1">
    <property type="entry name" value="DUF2232 DOMAIN-CONTAINING PROTEIN"/>
    <property type="match status" value="1"/>
</dbReference>
<organism evidence="2 3">
    <name type="scientific">Oceanobacillus iheyensis (strain DSM 14371 / CIP 107618 / JCM 11309 / KCTC 3954 / HTE831)</name>
    <dbReference type="NCBI Taxonomy" id="221109"/>
    <lineage>
        <taxon>Bacteria</taxon>
        <taxon>Bacillati</taxon>
        <taxon>Bacillota</taxon>
        <taxon>Bacilli</taxon>
        <taxon>Bacillales</taxon>
        <taxon>Bacillaceae</taxon>
        <taxon>Oceanobacillus</taxon>
    </lineage>
</organism>
<dbReference type="AlphaFoldDB" id="Q8EKW9"/>
<dbReference type="Pfam" id="PF09991">
    <property type="entry name" value="DUF2232"/>
    <property type="match status" value="1"/>
</dbReference>
<feature type="transmembrane region" description="Helical" evidence="1">
    <location>
        <begin position="240"/>
        <end position="262"/>
    </location>
</feature>
<dbReference type="EMBL" id="BA000028">
    <property type="protein sequence ID" value="BAC15419.1"/>
    <property type="molecule type" value="Genomic_DNA"/>
</dbReference>
<proteinExistence type="predicted"/>
<feature type="transmembrane region" description="Helical" evidence="1">
    <location>
        <begin position="97"/>
        <end position="120"/>
    </location>
</feature>
<accession>Q8EKW9</accession>
<dbReference type="Proteomes" id="UP000000822">
    <property type="component" value="Chromosome"/>
</dbReference>
<dbReference type="OrthoDB" id="2987886at2"/>